<sequence length="95" mass="9993">MPEIVKRAERPYVALPGKVAMEDGIDAFADRTGEVVSWLAAHEIASNDAPAGRGAGATHHGHPDATRDLLERASERGLECAVNYGAALCRPCSPA</sequence>
<feature type="compositionally biased region" description="Low complexity" evidence="1">
    <location>
        <begin position="49"/>
        <end position="58"/>
    </location>
</feature>
<accession>A0A4R4WJW3</accession>
<gene>
    <name evidence="2" type="ORF">E1218_29075</name>
</gene>
<evidence type="ECO:0000313" key="3">
    <source>
        <dbReference type="Proteomes" id="UP000295172"/>
    </source>
</evidence>
<dbReference type="AlphaFoldDB" id="A0A4R4WJW3"/>
<evidence type="ECO:0000313" key="2">
    <source>
        <dbReference type="EMBL" id="TDD16784.1"/>
    </source>
</evidence>
<feature type="region of interest" description="Disordered" evidence="1">
    <location>
        <begin position="48"/>
        <end position="69"/>
    </location>
</feature>
<proteinExistence type="predicted"/>
<comment type="caution">
    <text evidence="2">The sequence shown here is derived from an EMBL/GenBank/DDBJ whole genome shotgun (WGS) entry which is preliminary data.</text>
</comment>
<dbReference type="RefSeq" id="WP_132325971.1">
    <property type="nucleotide sequence ID" value="NZ_SMKR01000167.1"/>
</dbReference>
<evidence type="ECO:0000256" key="1">
    <source>
        <dbReference type="SAM" id="MobiDB-lite"/>
    </source>
</evidence>
<keyword evidence="3" id="KW-1185">Reference proteome</keyword>
<organism evidence="2 3">
    <name type="scientific">Kribbella turkmenica</name>
    <dbReference type="NCBI Taxonomy" id="2530375"/>
    <lineage>
        <taxon>Bacteria</taxon>
        <taxon>Bacillati</taxon>
        <taxon>Actinomycetota</taxon>
        <taxon>Actinomycetes</taxon>
        <taxon>Propionibacteriales</taxon>
        <taxon>Kribbellaceae</taxon>
        <taxon>Kribbella</taxon>
    </lineage>
</organism>
<dbReference type="OrthoDB" id="64208at2"/>
<name>A0A4R4WJW3_9ACTN</name>
<reference evidence="2 3" key="1">
    <citation type="submission" date="2019-02" db="EMBL/GenBank/DDBJ databases">
        <title>Draft genome sequences of novel Actinobacteria.</title>
        <authorList>
            <person name="Sahin N."/>
            <person name="Ay H."/>
            <person name="Saygin H."/>
        </authorList>
    </citation>
    <scope>NUCLEOTIDE SEQUENCE [LARGE SCALE GENOMIC DNA]</scope>
    <source>
        <strain evidence="2 3">16K104</strain>
    </source>
</reference>
<protein>
    <submittedName>
        <fullName evidence="2">Uncharacterized protein</fullName>
    </submittedName>
</protein>
<dbReference type="EMBL" id="SMKR01000167">
    <property type="protein sequence ID" value="TDD16784.1"/>
    <property type="molecule type" value="Genomic_DNA"/>
</dbReference>
<dbReference type="Proteomes" id="UP000295172">
    <property type="component" value="Unassembled WGS sequence"/>
</dbReference>